<evidence type="ECO:0000256" key="1">
    <source>
        <dbReference type="SAM" id="SignalP"/>
    </source>
</evidence>
<reference evidence="2 3" key="1">
    <citation type="submission" date="2020-03" db="EMBL/GenBank/DDBJ databases">
        <title>Genomic Encyclopedia of Type Strains, Phase IV (KMG-V): Genome sequencing to study the core and pangenomes of soil and plant-associated prokaryotes.</title>
        <authorList>
            <person name="Whitman W."/>
        </authorList>
    </citation>
    <scope>NUCLEOTIDE SEQUENCE [LARGE SCALE GENOMIC DNA]</scope>
    <source>
        <strain evidence="2 3">1B</strain>
    </source>
</reference>
<evidence type="ECO:0000313" key="2">
    <source>
        <dbReference type="EMBL" id="NKI90209.1"/>
    </source>
</evidence>
<sequence>MNKYFFALALVAGLAGVRPAQAQVSKFHGDLGVGLVPLRATAPVQANPNGYQGMPQAYVLQTTNANLLLLNGNLGFDAPLYQLKGGEQSLGISLNAGAGLLATTRQDVDGFNAQFVLDFPEYVTYRYGAKASKHSKKDFGVGVGLGYRFSKFFLPFSSPSAMLEGVYATNDHDWFLRLSADLRPRRIYNDYSSEGLVEALRIREFNATIGKSF</sequence>
<accession>A0ABX1HJX8</accession>
<dbReference type="Proteomes" id="UP000717634">
    <property type="component" value="Unassembled WGS sequence"/>
</dbReference>
<feature type="chain" id="PRO_5046561122" description="Outer membrane protein beta-barrel domain-containing protein" evidence="1">
    <location>
        <begin position="23"/>
        <end position="213"/>
    </location>
</feature>
<comment type="caution">
    <text evidence="2">The sequence shown here is derived from an EMBL/GenBank/DDBJ whole genome shotgun (WGS) entry which is preliminary data.</text>
</comment>
<evidence type="ECO:0008006" key="4">
    <source>
        <dbReference type="Google" id="ProtNLM"/>
    </source>
</evidence>
<proteinExistence type="predicted"/>
<gene>
    <name evidence="2" type="ORF">HBN54_002809</name>
</gene>
<dbReference type="RefSeq" id="WP_168673820.1">
    <property type="nucleotide sequence ID" value="NZ_JAAVTK010000008.1"/>
</dbReference>
<keyword evidence="3" id="KW-1185">Reference proteome</keyword>
<name>A0ABX1HJX8_9BACT</name>
<protein>
    <recommendedName>
        <fullName evidence="4">Outer membrane protein beta-barrel domain-containing protein</fullName>
    </recommendedName>
</protein>
<feature type="signal peptide" evidence="1">
    <location>
        <begin position="1"/>
        <end position="22"/>
    </location>
</feature>
<evidence type="ECO:0000313" key="3">
    <source>
        <dbReference type="Proteomes" id="UP000717634"/>
    </source>
</evidence>
<dbReference type="EMBL" id="JAAVTK010000008">
    <property type="protein sequence ID" value="NKI90209.1"/>
    <property type="molecule type" value="Genomic_DNA"/>
</dbReference>
<organism evidence="2 3">
    <name type="scientific">Hymenobacter artigasi</name>
    <dbReference type="NCBI Taxonomy" id="2719616"/>
    <lineage>
        <taxon>Bacteria</taxon>
        <taxon>Pseudomonadati</taxon>
        <taxon>Bacteroidota</taxon>
        <taxon>Cytophagia</taxon>
        <taxon>Cytophagales</taxon>
        <taxon>Hymenobacteraceae</taxon>
        <taxon>Hymenobacter</taxon>
    </lineage>
</organism>
<keyword evidence="1" id="KW-0732">Signal</keyword>